<gene>
    <name evidence="7" type="ORF">Poly41_51230</name>
</gene>
<dbReference type="RefSeq" id="WP_146529722.1">
    <property type="nucleotide sequence ID" value="NZ_SJPV01000010.1"/>
</dbReference>
<feature type="transmembrane region" description="Helical" evidence="5">
    <location>
        <begin position="148"/>
        <end position="168"/>
    </location>
</feature>
<feature type="domain" description="O-antigen ligase-related" evidence="6">
    <location>
        <begin position="223"/>
        <end position="372"/>
    </location>
</feature>
<organism evidence="7 8">
    <name type="scientific">Novipirellula artificiosorum</name>
    <dbReference type="NCBI Taxonomy" id="2528016"/>
    <lineage>
        <taxon>Bacteria</taxon>
        <taxon>Pseudomonadati</taxon>
        <taxon>Planctomycetota</taxon>
        <taxon>Planctomycetia</taxon>
        <taxon>Pirellulales</taxon>
        <taxon>Pirellulaceae</taxon>
        <taxon>Novipirellula</taxon>
    </lineage>
</organism>
<feature type="transmembrane region" description="Helical" evidence="5">
    <location>
        <begin position="393"/>
        <end position="411"/>
    </location>
</feature>
<keyword evidence="2 5" id="KW-0812">Transmembrane</keyword>
<feature type="transmembrane region" description="Helical" evidence="5">
    <location>
        <begin position="418"/>
        <end position="438"/>
    </location>
</feature>
<dbReference type="Pfam" id="PF04932">
    <property type="entry name" value="Wzy_C"/>
    <property type="match status" value="1"/>
</dbReference>
<evidence type="ECO:0000256" key="5">
    <source>
        <dbReference type="SAM" id="Phobius"/>
    </source>
</evidence>
<sequence length="466" mass="50917">MILMIALFVLAAILWIVPLLQHGRTPVIGALVLLTGTVFGPAFFSIDGPIQMSLDRLLFVALLGMLAIRWRQGQLQWSRFTRTDWGVAVLLMWLLVSSLISGPAPQGQSPISDWLSCFAMPVGMYVAIRLSDIRASDMLWVQRMLLGLSVYLAITAVFEVTGLHRLVVPRYVVDPTEWEFFGRGRGPLMNPSGNAIVISIGLVIAVLGIIHSTRRMKLVYSLLTITLLAGVYSTLTRSGWLGAIAAMGVIVLVYSPRWVRVLGLASIVVLGGASVAGLKDQFLRMKRDKNLTSADAEKSVQLRPLLAIVAWEMFKDKPIFGHGYGHYFACADSYHNIRTYDMPLNQARPYAQHNVFLSILVDSGLMGLTIFVSILITISSLGWQLARNTSLSIAVRNGGLLWLGGFAAYFCNGMFQDASIIPMANMFLFFLAGIAMTLHQRGLAKTPTLSPPVAIAGTGLPAALSH</sequence>
<feature type="transmembrane region" description="Helical" evidence="5">
    <location>
        <begin position="188"/>
        <end position="210"/>
    </location>
</feature>
<feature type="transmembrane region" description="Helical" evidence="5">
    <location>
        <begin position="83"/>
        <end position="105"/>
    </location>
</feature>
<comment type="caution">
    <text evidence="7">The sequence shown here is derived from an EMBL/GenBank/DDBJ whole genome shotgun (WGS) entry which is preliminary data.</text>
</comment>
<reference evidence="7 8" key="1">
    <citation type="submission" date="2019-02" db="EMBL/GenBank/DDBJ databases">
        <title>Deep-cultivation of Planctomycetes and their phenomic and genomic characterization uncovers novel biology.</title>
        <authorList>
            <person name="Wiegand S."/>
            <person name="Jogler M."/>
            <person name="Boedeker C."/>
            <person name="Pinto D."/>
            <person name="Vollmers J."/>
            <person name="Rivas-Marin E."/>
            <person name="Kohn T."/>
            <person name="Peeters S.H."/>
            <person name="Heuer A."/>
            <person name="Rast P."/>
            <person name="Oberbeckmann S."/>
            <person name="Bunk B."/>
            <person name="Jeske O."/>
            <person name="Meyerdierks A."/>
            <person name="Storesund J.E."/>
            <person name="Kallscheuer N."/>
            <person name="Luecker S."/>
            <person name="Lage O.M."/>
            <person name="Pohl T."/>
            <person name="Merkel B.J."/>
            <person name="Hornburger P."/>
            <person name="Mueller R.-W."/>
            <person name="Bruemmer F."/>
            <person name="Labrenz M."/>
            <person name="Spormann A.M."/>
            <person name="Op Den Camp H."/>
            <person name="Overmann J."/>
            <person name="Amann R."/>
            <person name="Jetten M.S.M."/>
            <person name="Mascher T."/>
            <person name="Medema M.H."/>
            <person name="Devos D.P."/>
            <person name="Kaster A.-K."/>
            <person name="Ovreas L."/>
            <person name="Rohde M."/>
            <person name="Galperin M.Y."/>
            <person name="Jogler C."/>
        </authorList>
    </citation>
    <scope>NUCLEOTIDE SEQUENCE [LARGE SCALE GENOMIC DNA]</scope>
    <source>
        <strain evidence="7 8">Poly41</strain>
    </source>
</reference>
<dbReference type="OrthoDB" id="9806320at2"/>
<keyword evidence="8" id="KW-1185">Reference proteome</keyword>
<keyword evidence="7" id="KW-0436">Ligase</keyword>
<dbReference type="EMBL" id="SJPV01000010">
    <property type="protein sequence ID" value="TWU33369.1"/>
    <property type="molecule type" value="Genomic_DNA"/>
</dbReference>
<comment type="subcellular location">
    <subcellularLocation>
        <location evidence="1">Membrane</location>
        <topology evidence="1">Multi-pass membrane protein</topology>
    </subcellularLocation>
</comment>
<dbReference type="PANTHER" id="PTHR37422">
    <property type="entry name" value="TEICHURONIC ACID BIOSYNTHESIS PROTEIN TUAE"/>
    <property type="match status" value="1"/>
</dbReference>
<dbReference type="AlphaFoldDB" id="A0A5C6DEL5"/>
<evidence type="ECO:0000256" key="3">
    <source>
        <dbReference type="ARBA" id="ARBA00022989"/>
    </source>
</evidence>
<evidence type="ECO:0000313" key="8">
    <source>
        <dbReference type="Proteomes" id="UP000319143"/>
    </source>
</evidence>
<dbReference type="InterPro" id="IPR007016">
    <property type="entry name" value="O-antigen_ligase-rel_domated"/>
</dbReference>
<evidence type="ECO:0000256" key="1">
    <source>
        <dbReference type="ARBA" id="ARBA00004141"/>
    </source>
</evidence>
<evidence type="ECO:0000313" key="7">
    <source>
        <dbReference type="EMBL" id="TWU33369.1"/>
    </source>
</evidence>
<feature type="transmembrane region" description="Helical" evidence="5">
    <location>
        <begin position="222"/>
        <end position="252"/>
    </location>
</feature>
<evidence type="ECO:0000256" key="4">
    <source>
        <dbReference type="ARBA" id="ARBA00023136"/>
    </source>
</evidence>
<name>A0A5C6DEL5_9BACT</name>
<keyword evidence="4 5" id="KW-0472">Membrane</keyword>
<feature type="transmembrane region" description="Helical" evidence="5">
    <location>
        <begin position="111"/>
        <end position="128"/>
    </location>
</feature>
<dbReference type="Proteomes" id="UP000319143">
    <property type="component" value="Unassembled WGS sequence"/>
</dbReference>
<evidence type="ECO:0000256" key="2">
    <source>
        <dbReference type="ARBA" id="ARBA00022692"/>
    </source>
</evidence>
<accession>A0A5C6DEL5</accession>
<dbReference type="GO" id="GO:0016020">
    <property type="term" value="C:membrane"/>
    <property type="evidence" value="ECO:0007669"/>
    <property type="project" value="UniProtKB-SubCell"/>
</dbReference>
<dbReference type="GO" id="GO:0016874">
    <property type="term" value="F:ligase activity"/>
    <property type="evidence" value="ECO:0007669"/>
    <property type="project" value="UniProtKB-KW"/>
</dbReference>
<feature type="transmembrane region" description="Helical" evidence="5">
    <location>
        <begin position="258"/>
        <end position="278"/>
    </location>
</feature>
<proteinExistence type="predicted"/>
<evidence type="ECO:0000259" key="6">
    <source>
        <dbReference type="Pfam" id="PF04932"/>
    </source>
</evidence>
<dbReference type="PANTHER" id="PTHR37422:SF23">
    <property type="entry name" value="TEICHURONIC ACID BIOSYNTHESIS PROTEIN TUAE"/>
    <property type="match status" value="1"/>
</dbReference>
<keyword evidence="3 5" id="KW-1133">Transmembrane helix</keyword>
<feature type="transmembrane region" description="Helical" evidence="5">
    <location>
        <begin position="355"/>
        <end position="381"/>
    </location>
</feature>
<dbReference type="InterPro" id="IPR051533">
    <property type="entry name" value="WaaL-like"/>
</dbReference>
<protein>
    <submittedName>
        <fullName evidence="7">O-Antigen ligase</fullName>
    </submittedName>
</protein>